<dbReference type="RefSeq" id="WP_203822964.1">
    <property type="nucleotide sequence ID" value="NZ_BAAABP010000023.1"/>
</dbReference>
<protein>
    <recommendedName>
        <fullName evidence="4">TetR family transcriptional regulator</fullName>
    </recommendedName>
</protein>
<proteinExistence type="predicted"/>
<evidence type="ECO:0000313" key="3">
    <source>
        <dbReference type="Proteomes" id="UP000598174"/>
    </source>
</evidence>
<name>A0A919JC77_9ACTN</name>
<dbReference type="EMBL" id="BOMM01000093">
    <property type="protein sequence ID" value="GIE16644.1"/>
    <property type="molecule type" value="Genomic_DNA"/>
</dbReference>
<evidence type="ECO:0000313" key="2">
    <source>
        <dbReference type="EMBL" id="GIE16644.1"/>
    </source>
</evidence>
<dbReference type="Gene3D" id="1.10.357.10">
    <property type="entry name" value="Tetracycline Repressor, domain 2"/>
    <property type="match status" value="1"/>
</dbReference>
<dbReference type="SUPFAM" id="SSF46689">
    <property type="entry name" value="Homeodomain-like"/>
    <property type="match status" value="1"/>
</dbReference>
<evidence type="ECO:0000256" key="1">
    <source>
        <dbReference type="SAM" id="MobiDB-lite"/>
    </source>
</evidence>
<dbReference type="Proteomes" id="UP000598174">
    <property type="component" value="Unassembled WGS sequence"/>
</dbReference>
<accession>A0A919JC77</accession>
<feature type="region of interest" description="Disordered" evidence="1">
    <location>
        <begin position="90"/>
        <end position="125"/>
    </location>
</feature>
<gene>
    <name evidence="2" type="ORF">Afe05nite_84840</name>
</gene>
<dbReference type="AlphaFoldDB" id="A0A919JC77"/>
<dbReference type="InterPro" id="IPR009057">
    <property type="entry name" value="Homeodomain-like_sf"/>
</dbReference>
<evidence type="ECO:0008006" key="4">
    <source>
        <dbReference type="Google" id="ProtNLM"/>
    </source>
</evidence>
<reference evidence="2" key="1">
    <citation type="submission" date="2021-01" db="EMBL/GenBank/DDBJ databases">
        <title>Whole genome shotgun sequence of Actinoplanes ferrugineus NBRC 15555.</title>
        <authorList>
            <person name="Komaki H."/>
            <person name="Tamura T."/>
        </authorList>
    </citation>
    <scope>NUCLEOTIDE SEQUENCE</scope>
    <source>
        <strain evidence="2">NBRC 15555</strain>
    </source>
</reference>
<comment type="caution">
    <text evidence="2">The sequence shown here is derived from an EMBL/GenBank/DDBJ whole genome shotgun (WGS) entry which is preliminary data.</text>
</comment>
<sequence length="125" mass="13726">MPRWEHGSAERLTRAASELFEEQARGAAFEETSAVQIAKRGGVTTRTSFRCLPDRKEILFAEADGLRAALVQRLLETTDVAAPLRAVTRALAGEASDHHERRRRGGTRDGRHGPSAPQRPSDVTP</sequence>
<keyword evidence="3" id="KW-1185">Reference proteome</keyword>
<organism evidence="2 3">
    <name type="scientific">Paractinoplanes ferrugineus</name>
    <dbReference type="NCBI Taxonomy" id="113564"/>
    <lineage>
        <taxon>Bacteria</taxon>
        <taxon>Bacillati</taxon>
        <taxon>Actinomycetota</taxon>
        <taxon>Actinomycetes</taxon>
        <taxon>Micromonosporales</taxon>
        <taxon>Micromonosporaceae</taxon>
        <taxon>Paractinoplanes</taxon>
    </lineage>
</organism>